<dbReference type="Pfam" id="PF16925">
    <property type="entry name" value="TetR_C_13"/>
    <property type="match status" value="1"/>
</dbReference>
<keyword evidence="1" id="KW-0805">Transcription regulation</keyword>
<dbReference type="Proteomes" id="UP001597601">
    <property type="component" value="Unassembled WGS sequence"/>
</dbReference>
<evidence type="ECO:0000313" key="6">
    <source>
        <dbReference type="EMBL" id="MFD2863186.1"/>
    </source>
</evidence>
<dbReference type="Gene3D" id="1.10.10.60">
    <property type="entry name" value="Homeodomain-like"/>
    <property type="match status" value="1"/>
</dbReference>
<gene>
    <name evidence="6" type="ORF">ACFSYC_00680</name>
</gene>
<sequence>MARTKDFDEAEILKKAIALFWDKGYNGTSMQDLVDGLGISRSSLYDTFGDKHQLYIKALDTYQKNYGGQLCTLIRESQTAEMAIHDLLAMVVNDLLADKQQRGCFMVNAGIELANHDTEVNQLICQTQNQLEDTFLSVIERGQASGEISPNKNPLALARFLNNTVKGLQVSAKSSTDRAFFDDIVETALTVLV</sequence>
<dbReference type="EMBL" id="JBHUON010000001">
    <property type="protein sequence ID" value="MFD2863186.1"/>
    <property type="molecule type" value="Genomic_DNA"/>
</dbReference>
<accession>A0ABW5XIL1</accession>
<evidence type="ECO:0000256" key="1">
    <source>
        <dbReference type="ARBA" id="ARBA00023015"/>
    </source>
</evidence>
<dbReference type="SUPFAM" id="SSF48498">
    <property type="entry name" value="Tetracyclin repressor-like, C-terminal domain"/>
    <property type="match status" value="1"/>
</dbReference>
<name>A0ABW5XIL1_9SPHI</name>
<dbReference type="RefSeq" id="WP_377122325.1">
    <property type="nucleotide sequence ID" value="NZ_JBHUON010000001.1"/>
</dbReference>
<dbReference type="PANTHER" id="PTHR47506">
    <property type="entry name" value="TRANSCRIPTIONAL REGULATORY PROTEIN"/>
    <property type="match status" value="1"/>
</dbReference>
<reference evidence="7" key="1">
    <citation type="journal article" date="2019" name="Int. J. Syst. Evol. Microbiol.">
        <title>The Global Catalogue of Microorganisms (GCM) 10K type strain sequencing project: providing services to taxonomists for standard genome sequencing and annotation.</title>
        <authorList>
            <consortium name="The Broad Institute Genomics Platform"/>
            <consortium name="The Broad Institute Genome Sequencing Center for Infectious Disease"/>
            <person name="Wu L."/>
            <person name="Ma J."/>
        </authorList>
    </citation>
    <scope>NUCLEOTIDE SEQUENCE [LARGE SCALE GENOMIC DNA]</scope>
    <source>
        <strain evidence="7">KCTC 52232</strain>
    </source>
</reference>
<proteinExistence type="predicted"/>
<comment type="caution">
    <text evidence="6">The sequence shown here is derived from an EMBL/GenBank/DDBJ whole genome shotgun (WGS) entry which is preliminary data.</text>
</comment>
<dbReference type="Pfam" id="PF00440">
    <property type="entry name" value="TetR_N"/>
    <property type="match status" value="1"/>
</dbReference>
<feature type="DNA-binding region" description="H-T-H motif" evidence="4">
    <location>
        <begin position="29"/>
        <end position="48"/>
    </location>
</feature>
<dbReference type="InterPro" id="IPR009057">
    <property type="entry name" value="Homeodomain-like_sf"/>
</dbReference>
<dbReference type="InterPro" id="IPR001647">
    <property type="entry name" value="HTH_TetR"/>
</dbReference>
<organism evidence="6 7">
    <name type="scientific">Mucilaginibacter antarcticus</name>
    <dbReference type="NCBI Taxonomy" id="1855725"/>
    <lineage>
        <taxon>Bacteria</taxon>
        <taxon>Pseudomonadati</taxon>
        <taxon>Bacteroidota</taxon>
        <taxon>Sphingobacteriia</taxon>
        <taxon>Sphingobacteriales</taxon>
        <taxon>Sphingobacteriaceae</taxon>
        <taxon>Mucilaginibacter</taxon>
    </lineage>
</organism>
<evidence type="ECO:0000256" key="4">
    <source>
        <dbReference type="PROSITE-ProRule" id="PRU00335"/>
    </source>
</evidence>
<dbReference type="SUPFAM" id="SSF46689">
    <property type="entry name" value="Homeodomain-like"/>
    <property type="match status" value="1"/>
</dbReference>
<dbReference type="PROSITE" id="PS50977">
    <property type="entry name" value="HTH_TETR_2"/>
    <property type="match status" value="1"/>
</dbReference>
<keyword evidence="3" id="KW-0804">Transcription</keyword>
<dbReference type="Gene3D" id="1.10.357.10">
    <property type="entry name" value="Tetracycline Repressor, domain 2"/>
    <property type="match status" value="1"/>
</dbReference>
<keyword evidence="7" id="KW-1185">Reference proteome</keyword>
<evidence type="ECO:0000313" key="7">
    <source>
        <dbReference type="Proteomes" id="UP001597601"/>
    </source>
</evidence>
<evidence type="ECO:0000259" key="5">
    <source>
        <dbReference type="PROSITE" id="PS50977"/>
    </source>
</evidence>
<evidence type="ECO:0000256" key="2">
    <source>
        <dbReference type="ARBA" id="ARBA00023125"/>
    </source>
</evidence>
<dbReference type="PANTHER" id="PTHR47506:SF1">
    <property type="entry name" value="HTH-TYPE TRANSCRIPTIONAL REGULATOR YJDC"/>
    <property type="match status" value="1"/>
</dbReference>
<dbReference type="InterPro" id="IPR036271">
    <property type="entry name" value="Tet_transcr_reg_TetR-rel_C_sf"/>
</dbReference>
<evidence type="ECO:0000256" key="3">
    <source>
        <dbReference type="ARBA" id="ARBA00023163"/>
    </source>
</evidence>
<keyword evidence="2 4" id="KW-0238">DNA-binding</keyword>
<protein>
    <submittedName>
        <fullName evidence="6">TetR/AcrR family transcriptional regulator</fullName>
    </submittedName>
</protein>
<dbReference type="PRINTS" id="PR00455">
    <property type="entry name" value="HTHTETR"/>
</dbReference>
<feature type="domain" description="HTH tetR-type" evidence="5">
    <location>
        <begin position="6"/>
        <end position="66"/>
    </location>
</feature>
<dbReference type="InterPro" id="IPR011075">
    <property type="entry name" value="TetR_C"/>
</dbReference>